<dbReference type="AlphaFoldDB" id="A0A941GS03"/>
<feature type="region of interest" description="Disordered" evidence="1">
    <location>
        <begin position="118"/>
        <end position="137"/>
    </location>
</feature>
<dbReference type="EMBL" id="JADQBC010000085">
    <property type="protein sequence ID" value="MBR8828742.1"/>
    <property type="molecule type" value="Genomic_DNA"/>
</dbReference>
<gene>
    <name evidence="2" type="ORF">DSM107014_12720</name>
</gene>
<dbReference type="Proteomes" id="UP000767446">
    <property type="component" value="Unassembled WGS sequence"/>
</dbReference>
<evidence type="ECO:0000313" key="3">
    <source>
        <dbReference type="Proteomes" id="UP000767446"/>
    </source>
</evidence>
<comment type="caution">
    <text evidence="2">The sequence shown here is derived from an EMBL/GenBank/DDBJ whole genome shotgun (WGS) entry which is preliminary data.</text>
</comment>
<name>A0A941GS03_9CHRO</name>
<organism evidence="2 3">
    <name type="scientific">Gomphosphaeria aponina SAG 52.96 = DSM 107014</name>
    <dbReference type="NCBI Taxonomy" id="1521640"/>
    <lineage>
        <taxon>Bacteria</taxon>
        <taxon>Bacillati</taxon>
        <taxon>Cyanobacteriota</taxon>
        <taxon>Cyanophyceae</taxon>
        <taxon>Oscillatoriophycideae</taxon>
        <taxon>Chroococcales</taxon>
        <taxon>Gomphosphaeriaceae</taxon>
        <taxon>Gomphosphaeria</taxon>
    </lineage>
</organism>
<reference evidence="2" key="1">
    <citation type="submission" date="2021-02" db="EMBL/GenBank/DDBJ databases">
        <title>Metagenome analyses of Stigonema ocellatum DSM 106950, Chlorogloea purpurea SAG 13.99 and Gomphosphaeria aponina DSM 107014.</title>
        <authorList>
            <person name="Marter P."/>
            <person name="Huang S."/>
        </authorList>
    </citation>
    <scope>NUCLEOTIDE SEQUENCE</scope>
    <source>
        <strain evidence="2">JP213</strain>
    </source>
</reference>
<evidence type="ECO:0000256" key="1">
    <source>
        <dbReference type="SAM" id="MobiDB-lite"/>
    </source>
</evidence>
<accession>A0A941GS03</accession>
<proteinExistence type="predicted"/>
<protein>
    <submittedName>
        <fullName evidence="2">Uncharacterized protein</fullName>
    </submittedName>
</protein>
<evidence type="ECO:0000313" key="2">
    <source>
        <dbReference type="EMBL" id="MBR8828742.1"/>
    </source>
</evidence>
<sequence length="137" mass="15502">MSASEEFKEKIKSGQIYEAFTLAMSEAIELKITTWVTSSDTETPALSNSLSTRINMVENEIENQIGSQLLENGHYQELLKFHLEQVQDGRQIVEKNLEGLQKMLIVLNAARNQWQKTAPQRLEAGKPALEPGKENEE</sequence>